<dbReference type="GO" id="GO:0016020">
    <property type="term" value="C:membrane"/>
    <property type="evidence" value="ECO:0007669"/>
    <property type="project" value="TreeGrafter"/>
</dbReference>
<keyword evidence="1" id="KW-0812">Transmembrane</keyword>
<sequence>MKVESSISTPSVHLDFARGLAALLVLMNHGRSLFFVNYGEAHTKSLFVKFFYFFTAFGHEAVMVFFVLSGYFISSSILRARREGRWSWRTYLVDRSTRIYIVLIPAILLTVAWDLFGMSVYPRSQIYFGVDDHGLFKSPIATFYETGHLPAIIVGNLLCLQTIFVPTVGSNPALWSLCNEVFYYLIFPLALVLLAPGGRRIERFACAVMLAVVSSLLNGDKWFYFLIWLFGAGIAATGLTPRTSGRSLPRGVLELAVLWFGTSMVLTRSRLPLFENVYLVDFLNGGAFAALLIAILLRPSPSPGGLYPFLARQLSGFSYSLYVIHLPILVFLRATLLPRERFQPRFDCIALYLGVLALIVAYAFLFSRATEAKTGQARRAMASWTRLHSWALARK</sequence>
<feature type="transmembrane region" description="Helical" evidence="1">
    <location>
        <begin position="317"/>
        <end position="337"/>
    </location>
</feature>
<dbReference type="InterPro" id="IPR002656">
    <property type="entry name" value="Acyl_transf_3_dom"/>
</dbReference>
<dbReference type="InterPro" id="IPR050879">
    <property type="entry name" value="Acyltransferase_3"/>
</dbReference>
<dbReference type="RefSeq" id="WP_406699013.1">
    <property type="nucleotide sequence ID" value="NZ_CP155447.1"/>
</dbReference>
<feature type="transmembrane region" description="Helical" evidence="1">
    <location>
        <begin position="349"/>
        <end position="369"/>
    </location>
</feature>
<keyword evidence="3" id="KW-0012">Acyltransferase</keyword>
<evidence type="ECO:0000256" key="1">
    <source>
        <dbReference type="SAM" id="Phobius"/>
    </source>
</evidence>
<dbReference type="GO" id="GO:0000271">
    <property type="term" value="P:polysaccharide biosynthetic process"/>
    <property type="evidence" value="ECO:0007669"/>
    <property type="project" value="TreeGrafter"/>
</dbReference>
<name>A0AAU7CM03_9BACT</name>
<feature type="transmembrane region" description="Helical" evidence="1">
    <location>
        <begin position="50"/>
        <end position="78"/>
    </location>
</feature>
<dbReference type="EC" id="2.3.-.-" evidence="3"/>
<reference evidence="3" key="1">
    <citation type="submission" date="2024-05" db="EMBL/GenBank/DDBJ databases">
        <title>Planctomycetes of the genus Singulisphaera possess chitinolytic capabilities.</title>
        <authorList>
            <person name="Ivanova A."/>
        </authorList>
    </citation>
    <scope>NUCLEOTIDE SEQUENCE</scope>
    <source>
        <strain evidence="3">Ch08T</strain>
    </source>
</reference>
<keyword evidence="1" id="KW-1133">Transmembrane helix</keyword>
<dbReference type="PANTHER" id="PTHR23028">
    <property type="entry name" value="ACETYLTRANSFERASE"/>
    <property type="match status" value="1"/>
</dbReference>
<dbReference type="GO" id="GO:0016747">
    <property type="term" value="F:acyltransferase activity, transferring groups other than amino-acyl groups"/>
    <property type="evidence" value="ECO:0007669"/>
    <property type="project" value="InterPro"/>
</dbReference>
<protein>
    <submittedName>
        <fullName evidence="3">Acyltransferase</fullName>
        <ecNumber evidence="3">2.3.-.-</ecNumber>
    </submittedName>
</protein>
<accession>A0AAU7CM03</accession>
<gene>
    <name evidence="3" type="ORF">V5E97_09030</name>
</gene>
<dbReference type="EMBL" id="CP155447">
    <property type="protein sequence ID" value="XBH06161.1"/>
    <property type="molecule type" value="Genomic_DNA"/>
</dbReference>
<evidence type="ECO:0000259" key="2">
    <source>
        <dbReference type="Pfam" id="PF01757"/>
    </source>
</evidence>
<dbReference type="Pfam" id="PF01757">
    <property type="entry name" value="Acyl_transf_3"/>
    <property type="match status" value="1"/>
</dbReference>
<feature type="transmembrane region" description="Helical" evidence="1">
    <location>
        <begin position="99"/>
        <end position="121"/>
    </location>
</feature>
<keyword evidence="1" id="KW-0472">Membrane</keyword>
<organism evidence="3">
    <name type="scientific">Singulisphaera sp. Ch08</name>
    <dbReference type="NCBI Taxonomy" id="3120278"/>
    <lineage>
        <taxon>Bacteria</taxon>
        <taxon>Pseudomonadati</taxon>
        <taxon>Planctomycetota</taxon>
        <taxon>Planctomycetia</taxon>
        <taxon>Isosphaerales</taxon>
        <taxon>Isosphaeraceae</taxon>
        <taxon>Singulisphaera</taxon>
    </lineage>
</organism>
<keyword evidence="3" id="KW-0808">Transferase</keyword>
<feature type="domain" description="Acyltransferase 3" evidence="2">
    <location>
        <begin position="14"/>
        <end position="367"/>
    </location>
</feature>
<feature type="transmembrane region" description="Helical" evidence="1">
    <location>
        <begin position="173"/>
        <end position="194"/>
    </location>
</feature>
<proteinExistence type="predicted"/>
<evidence type="ECO:0000313" key="3">
    <source>
        <dbReference type="EMBL" id="XBH06161.1"/>
    </source>
</evidence>
<feature type="transmembrane region" description="Helical" evidence="1">
    <location>
        <begin position="223"/>
        <end position="240"/>
    </location>
</feature>
<feature type="transmembrane region" description="Helical" evidence="1">
    <location>
        <begin position="277"/>
        <end position="297"/>
    </location>
</feature>
<dbReference type="AlphaFoldDB" id="A0AAU7CM03"/>
<dbReference type="PANTHER" id="PTHR23028:SF53">
    <property type="entry name" value="ACYL_TRANSF_3 DOMAIN-CONTAINING PROTEIN"/>
    <property type="match status" value="1"/>
</dbReference>